<keyword evidence="2" id="KW-0812">Transmembrane</keyword>
<feature type="transmembrane region" description="Helical" evidence="2">
    <location>
        <begin position="910"/>
        <end position="930"/>
    </location>
</feature>
<accession>A0ABQ2WAA0</accession>
<dbReference type="EMBL" id="BMTF01000028">
    <property type="protein sequence ID" value="GGV94524.1"/>
    <property type="molecule type" value="Genomic_DNA"/>
</dbReference>
<name>A0ABQ2WAA0_9ACTN</name>
<dbReference type="RefSeq" id="WP_229867341.1">
    <property type="nucleotide sequence ID" value="NZ_BMTF01000028.1"/>
</dbReference>
<keyword evidence="2" id="KW-0472">Membrane</keyword>
<dbReference type="Proteomes" id="UP000660675">
    <property type="component" value="Unassembled WGS sequence"/>
</dbReference>
<feature type="region of interest" description="Disordered" evidence="1">
    <location>
        <begin position="127"/>
        <end position="147"/>
    </location>
</feature>
<organism evidence="3 4">
    <name type="scientific">Streptomyces gelaticus</name>
    <dbReference type="NCBI Taxonomy" id="285446"/>
    <lineage>
        <taxon>Bacteria</taxon>
        <taxon>Bacillati</taxon>
        <taxon>Actinomycetota</taxon>
        <taxon>Actinomycetes</taxon>
        <taxon>Kitasatosporales</taxon>
        <taxon>Streptomycetaceae</taxon>
        <taxon>Streptomyces</taxon>
    </lineage>
</organism>
<feature type="region of interest" description="Disordered" evidence="1">
    <location>
        <begin position="1"/>
        <end position="23"/>
    </location>
</feature>
<gene>
    <name evidence="3" type="ORF">GCM10015535_60130</name>
</gene>
<feature type="transmembrane region" description="Helical" evidence="2">
    <location>
        <begin position="502"/>
        <end position="523"/>
    </location>
</feature>
<feature type="transmembrane region" description="Helical" evidence="2">
    <location>
        <begin position="858"/>
        <end position="877"/>
    </location>
</feature>
<feature type="transmembrane region" description="Helical" evidence="2">
    <location>
        <begin position="393"/>
        <end position="417"/>
    </location>
</feature>
<feature type="transmembrane region" description="Helical" evidence="2">
    <location>
        <begin position="349"/>
        <end position="372"/>
    </location>
</feature>
<evidence type="ECO:0000256" key="1">
    <source>
        <dbReference type="SAM" id="MobiDB-lite"/>
    </source>
</evidence>
<reference evidence="4" key="1">
    <citation type="journal article" date="2019" name="Int. J. Syst. Evol. Microbiol.">
        <title>The Global Catalogue of Microorganisms (GCM) 10K type strain sequencing project: providing services to taxonomists for standard genome sequencing and annotation.</title>
        <authorList>
            <consortium name="The Broad Institute Genomics Platform"/>
            <consortium name="The Broad Institute Genome Sequencing Center for Infectious Disease"/>
            <person name="Wu L."/>
            <person name="Ma J."/>
        </authorList>
    </citation>
    <scope>NUCLEOTIDE SEQUENCE [LARGE SCALE GENOMIC DNA]</scope>
    <source>
        <strain evidence="4">JCM 4376</strain>
    </source>
</reference>
<sequence length="945" mass="97928">MTERSVRSARPARSGRDGGARAAAPWVRTRLRTAPGTAWALGLLVLLTSFLAAAFPRAVEQHENEGLRHDITAADPRHSVLELSSPQPELQFPQAHREEAVREAALASVHRQLRSALPAEVRPGTADSAYGFRTGKPIPAPDGWLPRPDRVDPQLSYSTLSALPDHATLRAGKWPAVHGEVSENTPEVEGAVTEETAKALGAKPGAAISVPTQNGKRLTVRITGIVAPKHPRTVYWSTQPLLRTPALVPEPNLIPPRHYWTAAVLLPPDAAPALLATTGEPEMFWRFAPDPSGLTTSGVAGLRSSIASLEGGPGLVRMRAVAGPNATFATDLDTVLTEYDTVRTAIGPVVTVAAVGIGAVAVVVLLMTTGLIGGRRRAELALLRARGGSMRGICGRLFAETVVIAVPAAALGLLITVPFFDGSRLWPSVVGPAAVAALVCLAQPLGAVPAHRRPRPPGAREDLMDARPSRRRTVAELTALVLAVAAVVALRRRGTGGDGGDLLVSAAPVLVGLIAALVLVRLLPLPLRLASRAVARRRGAVGFLSLARAGRTSAGGALPLLALLLALTTAAFGGSVLTGVADARDRAALHAVGADARISGLLDAVPLPDRLIREVRAAKGVREVAAVQVVYSVPLPTDPAGNSRMKSAAVLGVEPAAYARLARSTGLGPFPADRLRATGGAAAKGSAPSKDAVLPVIASPSVAAELGDGPRELSTPAGDLRVRVAGVVARTAAVPDSDFLIVDSASLTRRQTTALLVTGASPDAKALRAAAHRAGEGLSVRLRSEEREAFVDTPLQRGAWEIYAAAIVAGAGYALLAVLLSLLRTAPERTALLARLRTMGLTSRQGRRLLGLESLPQALPAAFGGVLVGWATIVLLAPGVDLVGLALSAGPGPTAPETAALRADPWSLTLPALGVVVLTGAVAAVQAWWAGRRRPITELRSGDPR</sequence>
<feature type="transmembrane region" description="Helical" evidence="2">
    <location>
        <begin position="473"/>
        <end position="490"/>
    </location>
</feature>
<dbReference type="InterPro" id="IPR051447">
    <property type="entry name" value="Lipoprotein-release_system"/>
</dbReference>
<feature type="transmembrane region" description="Helical" evidence="2">
    <location>
        <begin position="802"/>
        <end position="823"/>
    </location>
</feature>
<keyword evidence="4" id="KW-1185">Reference proteome</keyword>
<protein>
    <submittedName>
        <fullName evidence="3">Membrane protein</fullName>
    </submittedName>
</protein>
<dbReference type="PANTHER" id="PTHR30489">
    <property type="entry name" value="LIPOPROTEIN-RELEASING SYSTEM TRANSMEMBRANE PROTEIN LOLE"/>
    <property type="match status" value="1"/>
</dbReference>
<dbReference type="PANTHER" id="PTHR30489:SF0">
    <property type="entry name" value="LIPOPROTEIN-RELEASING SYSTEM TRANSMEMBRANE PROTEIN LOLE"/>
    <property type="match status" value="1"/>
</dbReference>
<evidence type="ECO:0000256" key="2">
    <source>
        <dbReference type="SAM" id="Phobius"/>
    </source>
</evidence>
<comment type="caution">
    <text evidence="3">The sequence shown here is derived from an EMBL/GenBank/DDBJ whole genome shotgun (WGS) entry which is preliminary data.</text>
</comment>
<evidence type="ECO:0000313" key="4">
    <source>
        <dbReference type="Proteomes" id="UP000660675"/>
    </source>
</evidence>
<evidence type="ECO:0000313" key="3">
    <source>
        <dbReference type="EMBL" id="GGV94524.1"/>
    </source>
</evidence>
<feature type="transmembrane region" description="Helical" evidence="2">
    <location>
        <begin position="557"/>
        <end position="577"/>
    </location>
</feature>
<feature type="transmembrane region" description="Helical" evidence="2">
    <location>
        <begin position="429"/>
        <end position="452"/>
    </location>
</feature>
<keyword evidence="2" id="KW-1133">Transmembrane helix</keyword>
<feature type="transmembrane region" description="Helical" evidence="2">
    <location>
        <begin position="38"/>
        <end position="55"/>
    </location>
</feature>
<proteinExistence type="predicted"/>